<dbReference type="Pfam" id="PF00676">
    <property type="entry name" value="E1_dh"/>
    <property type="match status" value="1"/>
</dbReference>
<organism evidence="9 10">
    <name type="scientific">Haemonchus contortus</name>
    <name type="common">Barber pole worm</name>
    <dbReference type="NCBI Taxonomy" id="6289"/>
    <lineage>
        <taxon>Eukaryota</taxon>
        <taxon>Metazoa</taxon>
        <taxon>Ecdysozoa</taxon>
        <taxon>Nematoda</taxon>
        <taxon>Chromadorea</taxon>
        <taxon>Rhabditida</taxon>
        <taxon>Rhabditina</taxon>
        <taxon>Rhabditomorpha</taxon>
        <taxon>Strongyloidea</taxon>
        <taxon>Trichostrongylidae</taxon>
        <taxon>Haemonchus</taxon>
    </lineage>
</organism>
<dbReference type="SMART" id="SM00861">
    <property type="entry name" value="Transket_pyr"/>
    <property type="match status" value="1"/>
</dbReference>
<dbReference type="Gene3D" id="3.40.50.970">
    <property type="match status" value="1"/>
</dbReference>
<evidence type="ECO:0000256" key="4">
    <source>
        <dbReference type="ARBA" id="ARBA00022946"/>
    </source>
</evidence>
<evidence type="ECO:0000256" key="6">
    <source>
        <dbReference type="ARBA" id="ARBA00023052"/>
    </source>
</evidence>
<dbReference type="PIRSF" id="PIRSF000157">
    <property type="entry name" value="Oxoglu_dh_E1"/>
    <property type="match status" value="1"/>
</dbReference>
<dbReference type="Gene3D" id="3.40.50.12470">
    <property type="match status" value="1"/>
</dbReference>
<name>A0A7I4YXP6_HAECO</name>
<evidence type="ECO:0000256" key="2">
    <source>
        <dbReference type="ARBA" id="ARBA00004173"/>
    </source>
</evidence>
<sequence length="909" mass="102140">MLARVRVVQQGLRCCGTSYRAYRAGPNEFGHLPDPPKSAFIPESEMRPEDSQRVHLINAFRRYGYLQADLDPLGLQAQKSVPELNPAVYGLSPKDALPGKELSMEDLAEQLRLIYCGSMAIEFMHINSWEERQWLAHHFESTIAEELLAEERVKLAKLMLKCENFDHFLALKFPTVKRYGSEGAEAMYGFFSELFDSAPEKDIKQIFIGIAHRGRLNLLTEMMQFPHVQMFRKMKGKPEFPDGIQGSGDVLSHFTSSFDHQSPEGTVHISMLPNPSHLEAVNPVTMGKARARARTLGVGDYSTDRSARTGDGVLAVLVHGDGAFTGQGIVWESISLSQVPHFRLGGSIHLITNNQVAFTAEAHIGRSTMHCTDIAKSFEYPVIHVNGDHPEDVVKATRLAVAYREKFRKDVFINMVCYRRWGHNELDDPSFTQPIMYRVIESRESVPRQYADELIHQGLLTEDEVKREKDAHTAKLMESFKATDSAPPVAKLLEGNWKGFVQAPPYIQKWDTGCDTNLLKYIGAASVKVPEGFNVHPHLQKTHCEARIQKMIAGEGIDWGTAESLAFGSLMLEGNDVRISGQDVGRATFSFRHAMLVDNKSDLTHIPLNFISDDQKGFLEVANNLLSEEAILGYEFGFSLDHPRRLCVWEAQFGDFFNGAQIIIDTFLASAEGKWLTQSGLTLLLPHGIDGAGPEHSTCRMERFLQLCDSREDQVPVDGENVNMRVANPTTSAQYFHLLRRQVIPNYRKPLVVVAPKILLRHPKALSSLSEMAPGTYFKNVIDDKTCKPEKVTKVILTSGKHWIAVEKERDERGLKETVAIVRLESLCPFPVQDLRAVLERYPKAKKFVWSQEEPRNAGAWSFVRPRFENALGISPVFAGRPELAWTATAIGEHHAREAAEVLRSTFEV</sequence>
<comment type="subcellular location">
    <subcellularLocation>
        <location evidence="2">Mitochondrion</location>
    </subcellularLocation>
</comment>
<dbReference type="NCBIfam" id="TIGR00239">
    <property type="entry name" value="2oxo_dh_E1"/>
    <property type="match status" value="1"/>
</dbReference>
<keyword evidence="4" id="KW-0809">Transit peptide</keyword>
<dbReference type="PANTHER" id="PTHR23152">
    <property type="entry name" value="2-OXOGLUTARATE DEHYDROGENASE"/>
    <property type="match status" value="1"/>
</dbReference>
<dbReference type="Gene3D" id="1.10.287.1150">
    <property type="entry name" value="TPP helical domain"/>
    <property type="match status" value="1"/>
</dbReference>
<keyword evidence="9" id="KW-1185">Reference proteome</keyword>
<dbReference type="SUPFAM" id="SSF52518">
    <property type="entry name" value="Thiamin diphosphate-binding fold (THDP-binding)"/>
    <property type="match status" value="2"/>
</dbReference>
<dbReference type="Pfam" id="PF16870">
    <property type="entry name" value="OxoGdeHyase_C"/>
    <property type="match status" value="1"/>
</dbReference>
<evidence type="ECO:0000256" key="7">
    <source>
        <dbReference type="ARBA" id="ARBA00023128"/>
    </source>
</evidence>
<dbReference type="InterPro" id="IPR031717">
    <property type="entry name" value="ODO-1/KGD_C"/>
</dbReference>
<accession>A0A7I4YXP6</accession>
<evidence type="ECO:0000256" key="5">
    <source>
        <dbReference type="ARBA" id="ARBA00023002"/>
    </source>
</evidence>
<dbReference type="InterPro" id="IPR042179">
    <property type="entry name" value="KGD_C_sf"/>
</dbReference>
<dbReference type="WBParaSite" id="HCON_00146270-00001">
    <property type="protein sequence ID" value="HCON_00146270-00001"/>
    <property type="gene ID" value="HCON_00146270"/>
</dbReference>
<dbReference type="OMA" id="PAQYYHV"/>
<dbReference type="InterPro" id="IPR001017">
    <property type="entry name" value="DH_E1"/>
</dbReference>
<dbReference type="NCBIfam" id="NF006914">
    <property type="entry name" value="PRK09404.1"/>
    <property type="match status" value="1"/>
</dbReference>
<dbReference type="InterPro" id="IPR011603">
    <property type="entry name" value="2oxoglutarate_DH_E1"/>
</dbReference>
<keyword evidence="5" id="KW-0560">Oxidoreductase</keyword>
<feature type="domain" description="Transketolase-like pyrimidine-binding" evidence="8">
    <location>
        <begin position="557"/>
        <end position="762"/>
    </location>
</feature>
<protein>
    <submittedName>
        <fullName evidence="10">Transket_pyr domain-containing protein</fullName>
    </submittedName>
</protein>
<keyword evidence="6" id="KW-0786">Thiamine pyrophosphate</keyword>
<dbReference type="Proteomes" id="UP000025227">
    <property type="component" value="Unplaced"/>
</dbReference>
<evidence type="ECO:0000256" key="1">
    <source>
        <dbReference type="ARBA" id="ARBA00001964"/>
    </source>
</evidence>
<dbReference type="InterPro" id="IPR029061">
    <property type="entry name" value="THDP-binding"/>
</dbReference>
<dbReference type="GO" id="GO:0030976">
    <property type="term" value="F:thiamine pyrophosphate binding"/>
    <property type="evidence" value="ECO:0007669"/>
    <property type="project" value="InterPro"/>
</dbReference>
<evidence type="ECO:0000313" key="9">
    <source>
        <dbReference type="Proteomes" id="UP000025227"/>
    </source>
</evidence>
<proteinExistence type="inferred from homology"/>
<dbReference type="CDD" id="cd02016">
    <property type="entry name" value="TPP_E1_OGDC_like"/>
    <property type="match status" value="1"/>
</dbReference>
<dbReference type="GO" id="GO:0005739">
    <property type="term" value="C:mitochondrion"/>
    <property type="evidence" value="ECO:0007669"/>
    <property type="project" value="UniProtKB-SubCell"/>
</dbReference>
<evidence type="ECO:0000259" key="8">
    <source>
        <dbReference type="SMART" id="SM00861"/>
    </source>
</evidence>
<evidence type="ECO:0000313" key="10">
    <source>
        <dbReference type="WBParaSite" id="HCON_00146270-00001"/>
    </source>
</evidence>
<comment type="cofactor">
    <cofactor evidence="1">
        <name>thiamine diphosphate</name>
        <dbReference type="ChEBI" id="CHEBI:58937"/>
    </cofactor>
</comment>
<dbReference type="Gene3D" id="3.40.50.11610">
    <property type="entry name" value="Multifunctional 2-oxoglutarate metabolism enzyme, C-terminal domain"/>
    <property type="match status" value="1"/>
</dbReference>
<dbReference type="AlphaFoldDB" id="A0A7I4YXP6"/>
<comment type="similarity">
    <text evidence="3">Belongs to the alpha-ketoglutarate dehydrogenase family.</text>
</comment>
<dbReference type="Pfam" id="PF02779">
    <property type="entry name" value="Transket_pyr"/>
    <property type="match status" value="1"/>
</dbReference>
<dbReference type="InterPro" id="IPR005475">
    <property type="entry name" value="Transketolase-like_Pyr-bd"/>
</dbReference>
<evidence type="ECO:0000256" key="3">
    <source>
        <dbReference type="ARBA" id="ARBA00006936"/>
    </source>
</evidence>
<keyword evidence="7" id="KW-0496">Mitochondrion</keyword>
<dbReference type="OrthoDB" id="413077at2759"/>
<dbReference type="FunFam" id="3.40.50.970:FF:000135">
    <property type="entry name" value="Uncharacterized protein"/>
    <property type="match status" value="1"/>
</dbReference>
<dbReference type="PANTHER" id="PTHR23152:SF4">
    <property type="entry name" value="2-OXOADIPATE DEHYDROGENASE COMPLEX COMPONENT E1"/>
    <property type="match status" value="1"/>
</dbReference>
<reference evidence="10" key="1">
    <citation type="submission" date="2020-12" db="UniProtKB">
        <authorList>
            <consortium name="WormBaseParasite"/>
        </authorList>
    </citation>
    <scope>IDENTIFICATION</scope>
    <source>
        <strain evidence="10">MHco3</strain>
    </source>
</reference>
<dbReference type="GO" id="GO:0016624">
    <property type="term" value="F:oxidoreductase activity, acting on the aldehyde or oxo group of donors, disulfide as acceptor"/>
    <property type="evidence" value="ECO:0007669"/>
    <property type="project" value="InterPro"/>
</dbReference>